<dbReference type="InterPro" id="IPR036890">
    <property type="entry name" value="HATPase_C_sf"/>
</dbReference>
<organism evidence="1 2">
    <name type="scientific">Roseateles albus</name>
    <dbReference type="NCBI Taxonomy" id="2987525"/>
    <lineage>
        <taxon>Bacteria</taxon>
        <taxon>Pseudomonadati</taxon>
        <taxon>Pseudomonadota</taxon>
        <taxon>Betaproteobacteria</taxon>
        <taxon>Burkholderiales</taxon>
        <taxon>Sphaerotilaceae</taxon>
        <taxon>Roseateles</taxon>
    </lineage>
</organism>
<sequence length="671" mass="76942">MQVDIVGRIRNLQLPVTQPLIPLFECLVNSIEAIEDAGISDGRIDVYLEREARQVALSGNEETTLAAIRDVTIVDNGAGFNDGNVRAFFLSDSTRKANRGNKGIGRFTWLKVFREAAIDSTYLQDDGDWMRRTFRFVFTMDGVEGDEVNDAEVKKCRTSVKLTGLRTEYEKHFPKSLDTIAHKVIDHLLIHFVGGRCPQITLHDADGQSCNLNHIFYEEAKERAQDVTFKLKGHDFRVTVLRYQSSAVKNHSISYCANQREVLGWKAGRAIPDLQGRLTDDNGDQFVFRTYVVGPYLDSKVNAERTAFMFMQEADLNFPEEMTREELDDEVVQALKQVAEPYTSQLREEKRQAIESFIQQDAPQYRFQLQERYRDRLERIPANVSRDQLDIELYKTQKDIELEHRQRAAEIKKVPLDTAAGSPEYAALYQQYLDEENELGKAALAKYVVHRRTILEMLDTALKVQESGAYAREDLVHSLIYPMQADSEVVEFSQQNLWVVDERLAYHSYMASDLPMRSLKAVNASGGDEPDLAIFNTARAFSETKSPYQSVVIVEFKRPERKEYPAKDENPVEQVLRYVRKIKEGTAKDKDGKTINVGSIPFYAYILCSLTPRIKSIADNHDFVKTPDNEGYFRYHQSAGCYIEIVSYDKVLSDAKKRNRAFFERLQIPMN</sequence>
<name>A0ABT5KE98_9BURK</name>
<dbReference type="EMBL" id="JAQQXT010000004">
    <property type="protein sequence ID" value="MDC8771722.1"/>
    <property type="molecule type" value="Genomic_DNA"/>
</dbReference>
<evidence type="ECO:0000313" key="1">
    <source>
        <dbReference type="EMBL" id="MDC8771722.1"/>
    </source>
</evidence>
<dbReference type="Proteomes" id="UP001221189">
    <property type="component" value="Unassembled WGS sequence"/>
</dbReference>
<proteinExistence type="predicted"/>
<keyword evidence="2" id="KW-1185">Reference proteome</keyword>
<dbReference type="SUPFAM" id="SSF55874">
    <property type="entry name" value="ATPase domain of HSP90 chaperone/DNA topoisomerase II/histidine kinase"/>
    <property type="match status" value="1"/>
</dbReference>
<dbReference type="RefSeq" id="WP_273600007.1">
    <property type="nucleotide sequence ID" value="NZ_JAQQXT010000004.1"/>
</dbReference>
<accession>A0ABT5KE98</accession>
<gene>
    <name evidence="1" type="ORF">PRZ03_09095</name>
</gene>
<evidence type="ECO:0000313" key="2">
    <source>
        <dbReference type="Proteomes" id="UP001221189"/>
    </source>
</evidence>
<evidence type="ECO:0008006" key="3">
    <source>
        <dbReference type="Google" id="ProtNLM"/>
    </source>
</evidence>
<protein>
    <recommendedName>
        <fullName evidence="3">ATP-binding protein</fullName>
    </recommendedName>
</protein>
<comment type="caution">
    <text evidence="1">The sequence shown here is derived from an EMBL/GenBank/DDBJ whole genome shotgun (WGS) entry which is preliminary data.</text>
</comment>
<reference evidence="1 2" key="1">
    <citation type="submission" date="2022-10" db="EMBL/GenBank/DDBJ databases">
        <title>Paucibacter sp. hw1 Genome sequencing.</title>
        <authorList>
            <person name="Park S."/>
        </authorList>
    </citation>
    <scope>NUCLEOTIDE SEQUENCE [LARGE SCALE GENOMIC DNA]</scope>
    <source>
        <strain evidence="2">hw1</strain>
    </source>
</reference>